<dbReference type="SMART" id="SM00100">
    <property type="entry name" value="cNMP"/>
    <property type="match status" value="1"/>
</dbReference>
<evidence type="ECO:0000256" key="3">
    <source>
        <dbReference type="ARBA" id="ARBA00023163"/>
    </source>
</evidence>
<reference evidence="5 6" key="1">
    <citation type="submission" date="2019-04" db="EMBL/GenBank/DDBJ databases">
        <title>Herbidospora sp. NEAU-GS14.nov., a novel actinomycete isolated from soil.</title>
        <authorList>
            <person name="Han L."/>
        </authorList>
    </citation>
    <scope>NUCLEOTIDE SEQUENCE [LARGE SCALE GENOMIC DNA]</scope>
    <source>
        <strain evidence="5 6">NEAU-GS14</strain>
    </source>
</reference>
<evidence type="ECO:0000313" key="5">
    <source>
        <dbReference type="EMBL" id="TKK85252.1"/>
    </source>
</evidence>
<dbReference type="InterPro" id="IPR036390">
    <property type="entry name" value="WH_DNA-bd_sf"/>
</dbReference>
<keyword evidence="1" id="KW-0805">Transcription regulation</keyword>
<dbReference type="GO" id="GO:0005829">
    <property type="term" value="C:cytosol"/>
    <property type="evidence" value="ECO:0007669"/>
    <property type="project" value="TreeGrafter"/>
</dbReference>
<name>A0A4U3MA85_9ACTN</name>
<dbReference type="InterPro" id="IPR050397">
    <property type="entry name" value="Env_Response_Regulators"/>
</dbReference>
<dbReference type="InterPro" id="IPR036388">
    <property type="entry name" value="WH-like_DNA-bd_sf"/>
</dbReference>
<dbReference type="SUPFAM" id="SSF51206">
    <property type="entry name" value="cAMP-binding domain-like"/>
    <property type="match status" value="1"/>
</dbReference>
<dbReference type="Pfam" id="PF13545">
    <property type="entry name" value="HTH_Crp_2"/>
    <property type="match status" value="1"/>
</dbReference>
<keyword evidence="3" id="KW-0804">Transcription</keyword>
<proteinExistence type="predicted"/>
<gene>
    <name evidence="5" type="ORF">FDA94_26650</name>
</gene>
<evidence type="ECO:0000259" key="4">
    <source>
        <dbReference type="PROSITE" id="PS50042"/>
    </source>
</evidence>
<dbReference type="SUPFAM" id="SSF46785">
    <property type="entry name" value="Winged helix' DNA-binding domain"/>
    <property type="match status" value="1"/>
</dbReference>
<dbReference type="PANTHER" id="PTHR24567">
    <property type="entry name" value="CRP FAMILY TRANSCRIPTIONAL REGULATORY PROTEIN"/>
    <property type="match status" value="1"/>
</dbReference>
<dbReference type="InterPro" id="IPR018488">
    <property type="entry name" value="cNMP-bd_CS"/>
</dbReference>
<keyword evidence="6" id="KW-1185">Reference proteome</keyword>
<dbReference type="PROSITE" id="PS00889">
    <property type="entry name" value="CNMP_BINDING_2"/>
    <property type="match status" value="1"/>
</dbReference>
<dbReference type="InterPro" id="IPR000595">
    <property type="entry name" value="cNMP-bd_dom"/>
</dbReference>
<protein>
    <submittedName>
        <fullName evidence="5">Crp/Fnr family transcriptional regulator</fullName>
    </submittedName>
</protein>
<keyword evidence="2" id="KW-0238">DNA-binding</keyword>
<comment type="caution">
    <text evidence="5">The sequence shown here is derived from an EMBL/GenBank/DDBJ whole genome shotgun (WGS) entry which is preliminary data.</text>
</comment>
<dbReference type="EMBL" id="SZQA01000029">
    <property type="protein sequence ID" value="TKK85252.1"/>
    <property type="molecule type" value="Genomic_DNA"/>
</dbReference>
<feature type="domain" description="Cyclic nucleotide-binding" evidence="4">
    <location>
        <begin position="11"/>
        <end position="114"/>
    </location>
</feature>
<dbReference type="PROSITE" id="PS50042">
    <property type="entry name" value="CNMP_BINDING_3"/>
    <property type="match status" value="1"/>
</dbReference>
<evidence type="ECO:0000313" key="6">
    <source>
        <dbReference type="Proteomes" id="UP000308705"/>
    </source>
</evidence>
<dbReference type="CDD" id="cd00038">
    <property type="entry name" value="CAP_ED"/>
    <property type="match status" value="1"/>
</dbReference>
<organism evidence="5 6">
    <name type="scientific">Herbidospora galbida</name>
    <dbReference type="NCBI Taxonomy" id="2575442"/>
    <lineage>
        <taxon>Bacteria</taxon>
        <taxon>Bacillati</taxon>
        <taxon>Actinomycetota</taxon>
        <taxon>Actinomycetes</taxon>
        <taxon>Streptosporangiales</taxon>
        <taxon>Streptosporangiaceae</taxon>
        <taxon>Herbidospora</taxon>
    </lineage>
</organism>
<dbReference type="RefSeq" id="WP_137249816.1">
    <property type="nucleotide sequence ID" value="NZ_SZQA01000029.1"/>
</dbReference>
<accession>A0A4U3MA85</accession>
<dbReference type="Proteomes" id="UP000308705">
    <property type="component" value="Unassembled WGS sequence"/>
</dbReference>
<dbReference type="PANTHER" id="PTHR24567:SF74">
    <property type="entry name" value="HTH-TYPE TRANSCRIPTIONAL REGULATOR ARCR"/>
    <property type="match status" value="1"/>
</dbReference>
<dbReference type="GO" id="GO:0003677">
    <property type="term" value="F:DNA binding"/>
    <property type="evidence" value="ECO:0007669"/>
    <property type="project" value="UniProtKB-KW"/>
</dbReference>
<dbReference type="Gene3D" id="1.10.10.10">
    <property type="entry name" value="Winged helix-like DNA-binding domain superfamily/Winged helix DNA-binding domain"/>
    <property type="match status" value="1"/>
</dbReference>
<dbReference type="GO" id="GO:0003700">
    <property type="term" value="F:DNA-binding transcription factor activity"/>
    <property type="evidence" value="ECO:0007669"/>
    <property type="project" value="TreeGrafter"/>
</dbReference>
<dbReference type="Gene3D" id="2.60.120.10">
    <property type="entry name" value="Jelly Rolls"/>
    <property type="match status" value="1"/>
</dbReference>
<dbReference type="OrthoDB" id="41390at2"/>
<evidence type="ECO:0000256" key="1">
    <source>
        <dbReference type="ARBA" id="ARBA00023015"/>
    </source>
</evidence>
<dbReference type="AlphaFoldDB" id="A0A4U3MA85"/>
<sequence length="230" mass="25263">MNVQGWPDDCFLGALTPETREELLKLGRMRACGRDENLVVQGDPGGVVYLLLQGRVNVVATVENGNESLLAIRLPGDLLGEMAVLGDMPRTATLTVRVPSTVLLISGEVFKRFVHDHPDAWAAVAAVGADRLRQANLFRADVAGYEVEQRLARTLLYQPRRNIRRVGAHWAADLLQSELAMLIGAKEGTVQKAMRGMKELVESRRGRIIFLDVPGLARLAEMDPPDYLAG</sequence>
<dbReference type="InterPro" id="IPR018490">
    <property type="entry name" value="cNMP-bd_dom_sf"/>
</dbReference>
<dbReference type="Pfam" id="PF00027">
    <property type="entry name" value="cNMP_binding"/>
    <property type="match status" value="1"/>
</dbReference>
<evidence type="ECO:0000256" key="2">
    <source>
        <dbReference type="ARBA" id="ARBA00023125"/>
    </source>
</evidence>
<dbReference type="PROSITE" id="PS00888">
    <property type="entry name" value="CNMP_BINDING_1"/>
    <property type="match status" value="1"/>
</dbReference>
<dbReference type="InterPro" id="IPR014710">
    <property type="entry name" value="RmlC-like_jellyroll"/>
</dbReference>
<dbReference type="InterPro" id="IPR012318">
    <property type="entry name" value="HTH_CRP"/>
</dbReference>